<evidence type="ECO:0000256" key="1">
    <source>
        <dbReference type="ARBA" id="ARBA00022540"/>
    </source>
</evidence>
<proteinExistence type="predicted"/>
<reference evidence="4" key="1">
    <citation type="journal article" date="2020" name="Nature">
        <title>Giant virus diversity and host interactions through global metagenomics.</title>
        <authorList>
            <person name="Schulz F."/>
            <person name="Roux S."/>
            <person name="Paez-Espino D."/>
            <person name="Jungbluth S."/>
            <person name="Walsh D.A."/>
            <person name="Denef V.J."/>
            <person name="McMahon K.D."/>
            <person name="Konstantinidis K.T."/>
            <person name="Eloe-Fadrosh E.A."/>
            <person name="Kyrpides N.C."/>
            <person name="Woyke T."/>
        </authorList>
    </citation>
    <scope>NUCLEOTIDE SEQUENCE</scope>
    <source>
        <strain evidence="4">GVMAG-M-3300023184-168</strain>
    </source>
</reference>
<organism evidence="4">
    <name type="scientific">viral metagenome</name>
    <dbReference type="NCBI Taxonomy" id="1070528"/>
    <lineage>
        <taxon>unclassified sequences</taxon>
        <taxon>metagenomes</taxon>
        <taxon>organismal metagenomes</taxon>
    </lineage>
</organism>
<dbReference type="AlphaFoldDB" id="A0A6C0HV93"/>
<dbReference type="Gene3D" id="3.30.760.10">
    <property type="entry name" value="RNA Cap, Translation Initiation Factor Eif4e"/>
    <property type="match status" value="1"/>
</dbReference>
<dbReference type="PANTHER" id="PTHR11960:SF8">
    <property type="entry name" value="EUKARYOTIC TRANSLATION INITIATION FACTOR 4E1-RELATED"/>
    <property type="match status" value="1"/>
</dbReference>
<dbReference type="InterPro" id="IPR001040">
    <property type="entry name" value="TIF_eIF_4E"/>
</dbReference>
<accession>A0A6C0HV93</accession>
<evidence type="ECO:0008006" key="5">
    <source>
        <dbReference type="Google" id="ProtNLM"/>
    </source>
</evidence>
<dbReference type="SUPFAM" id="SSF55418">
    <property type="entry name" value="eIF4e-like"/>
    <property type="match status" value="1"/>
</dbReference>
<dbReference type="GO" id="GO:0016281">
    <property type="term" value="C:eukaryotic translation initiation factor 4F complex"/>
    <property type="evidence" value="ECO:0007669"/>
    <property type="project" value="TreeGrafter"/>
</dbReference>
<protein>
    <recommendedName>
        <fullName evidence="5">Eukaryotic translation initiation factor 4E</fullName>
    </recommendedName>
</protein>
<sequence>MDTVSIPTSEHLLDDKWNLYYHLPHDKNWDLSSYTIIMNSINTVEKVIALNDVIHENVVKNCMLFVMRDGITPMWEDPRNRNGGCFSYKVVNKTVPEVWKALFFSLCGESLCLDSKHSKHINGIAISPKKNFCIIKIWMDTAELQDSSIIINIPNLTKQGCLFKKHEPEF</sequence>
<evidence type="ECO:0000256" key="2">
    <source>
        <dbReference type="ARBA" id="ARBA00022884"/>
    </source>
</evidence>
<dbReference type="GO" id="GO:0003743">
    <property type="term" value="F:translation initiation factor activity"/>
    <property type="evidence" value="ECO:0007669"/>
    <property type="project" value="UniProtKB-KW"/>
</dbReference>
<keyword evidence="1" id="KW-0396">Initiation factor</keyword>
<dbReference type="GO" id="GO:0000340">
    <property type="term" value="F:RNA 7-methylguanosine cap binding"/>
    <property type="evidence" value="ECO:0007669"/>
    <property type="project" value="TreeGrafter"/>
</dbReference>
<evidence type="ECO:0000313" key="4">
    <source>
        <dbReference type="EMBL" id="QHT83783.1"/>
    </source>
</evidence>
<dbReference type="PANTHER" id="PTHR11960">
    <property type="entry name" value="EUKARYOTIC TRANSLATION INITIATION FACTOR 4E RELATED"/>
    <property type="match status" value="1"/>
</dbReference>
<evidence type="ECO:0000256" key="3">
    <source>
        <dbReference type="ARBA" id="ARBA00022917"/>
    </source>
</evidence>
<dbReference type="InterPro" id="IPR023398">
    <property type="entry name" value="TIF_eIF4e-like"/>
</dbReference>
<dbReference type="EMBL" id="MN740011">
    <property type="protein sequence ID" value="QHT83783.1"/>
    <property type="molecule type" value="Genomic_DNA"/>
</dbReference>
<keyword evidence="3" id="KW-0648">Protein biosynthesis</keyword>
<name>A0A6C0HV93_9ZZZZ</name>
<dbReference type="Pfam" id="PF01652">
    <property type="entry name" value="IF4E"/>
    <property type="match status" value="1"/>
</dbReference>
<keyword evidence="2" id="KW-0694">RNA-binding</keyword>